<keyword evidence="5" id="KW-0949">S-adenosyl-L-methionine</keyword>
<keyword evidence="2" id="KW-0698">rRNA processing</keyword>
<keyword evidence="1" id="KW-0963">Cytoplasm</keyword>
<dbReference type="SMART" id="SM00650">
    <property type="entry name" value="rADc"/>
    <property type="match status" value="1"/>
</dbReference>
<dbReference type="InterPro" id="IPR023165">
    <property type="entry name" value="rRNA_Ade_diMease-like_C"/>
</dbReference>
<dbReference type="InterPro" id="IPR020598">
    <property type="entry name" value="rRNA_Ade_methylase_Trfase_N"/>
</dbReference>
<evidence type="ECO:0000256" key="2">
    <source>
        <dbReference type="ARBA" id="ARBA00022552"/>
    </source>
</evidence>
<dbReference type="InterPro" id="IPR001737">
    <property type="entry name" value="KsgA/Erm"/>
</dbReference>
<dbReference type="GO" id="GO:0000179">
    <property type="term" value="F:rRNA (adenine-N6,N6-)-dimethyltransferase activity"/>
    <property type="evidence" value="ECO:0007669"/>
    <property type="project" value="InterPro"/>
</dbReference>
<dbReference type="EMBL" id="CAEZZU010000157">
    <property type="protein sequence ID" value="CAB4784274.1"/>
    <property type="molecule type" value="Genomic_DNA"/>
</dbReference>
<dbReference type="Gene3D" id="3.40.50.150">
    <property type="entry name" value="Vaccinia Virus protein VP39"/>
    <property type="match status" value="1"/>
</dbReference>
<dbReference type="GO" id="GO:0003723">
    <property type="term" value="F:RNA binding"/>
    <property type="evidence" value="ECO:0007669"/>
    <property type="project" value="UniProtKB-KW"/>
</dbReference>
<dbReference type="CDD" id="cd02440">
    <property type="entry name" value="AdoMet_MTases"/>
    <property type="match status" value="1"/>
</dbReference>
<dbReference type="FunFam" id="3.40.50.150:FF:000023">
    <property type="entry name" value="Ribosomal RNA small subunit methyltransferase A"/>
    <property type="match status" value="1"/>
</dbReference>
<dbReference type="InterPro" id="IPR011530">
    <property type="entry name" value="rRNA_adenine_dimethylase"/>
</dbReference>
<dbReference type="PROSITE" id="PS01131">
    <property type="entry name" value="RRNA_A_DIMETH"/>
    <property type="match status" value="1"/>
</dbReference>
<gene>
    <name evidence="8" type="ORF">UFOPK2925_01039</name>
    <name evidence="9" type="ORF">UFOPK3789_00785</name>
</gene>
<dbReference type="InterPro" id="IPR029063">
    <property type="entry name" value="SAM-dependent_MTases_sf"/>
</dbReference>
<sequence length="279" mass="29535">MILPTATSIRALLAEHGAAPSRALGQHFLADPNTARRIVRLADLEPGARVLEIGPGVGSLTAALLEADASITALELDRHVLPLLDAVLESTGMADRVNVVHGDAMTADLAAISGESPVICVSNLPYNVATPIVMRLLNEAPNVTRLLVMVQREVGERMAAKVGGREYGAVTVKIAFHGVARMVGTVAPSVFLPPPKVDSALVRIDRHPQPVVDVSSREALFGIIQAGFAQRRKMLRRALVPLFGDRTLELLEAAGIDPAARAETIELGSWAALARAAEV</sequence>
<evidence type="ECO:0000256" key="6">
    <source>
        <dbReference type="ARBA" id="ARBA00022884"/>
    </source>
</evidence>
<dbReference type="GO" id="GO:0005829">
    <property type="term" value="C:cytosol"/>
    <property type="evidence" value="ECO:0007669"/>
    <property type="project" value="TreeGrafter"/>
</dbReference>
<evidence type="ECO:0000313" key="9">
    <source>
        <dbReference type="EMBL" id="CAB4952602.1"/>
    </source>
</evidence>
<accession>A0A6J6WLQ8</accession>
<keyword evidence="3" id="KW-0489">Methyltransferase</keyword>
<dbReference type="PANTHER" id="PTHR11727">
    <property type="entry name" value="DIMETHYLADENOSINE TRANSFERASE"/>
    <property type="match status" value="1"/>
</dbReference>
<evidence type="ECO:0000256" key="1">
    <source>
        <dbReference type="ARBA" id="ARBA00022490"/>
    </source>
</evidence>
<dbReference type="Gene3D" id="1.10.8.100">
    <property type="entry name" value="Ribosomal RNA adenine dimethylase-like, domain 2"/>
    <property type="match status" value="1"/>
</dbReference>
<dbReference type="PROSITE" id="PS51689">
    <property type="entry name" value="SAM_RNA_A_N6_MT"/>
    <property type="match status" value="1"/>
</dbReference>
<proteinExistence type="inferred from homology"/>
<keyword evidence="6" id="KW-0694">RNA-binding</keyword>
<name>A0A6J6WLQ8_9ZZZZ</name>
<dbReference type="SUPFAM" id="SSF53335">
    <property type="entry name" value="S-adenosyl-L-methionine-dependent methyltransferases"/>
    <property type="match status" value="1"/>
</dbReference>
<organism evidence="8">
    <name type="scientific">freshwater metagenome</name>
    <dbReference type="NCBI Taxonomy" id="449393"/>
    <lineage>
        <taxon>unclassified sequences</taxon>
        <taxon>metagenomes</taxon>
        <taxon>ecological metagenomes</taxon>
    </lineage>
</organism>
<protein>
    <submittedName>
        <fullName evidence="8">Unannotated protein</fullName>
    </submittedName>
</protein>
<evidence type="ECO:0000256" key="4">
    <source>
        <dbReference type="ARBA" id="ARBA00022679"/>
    </source>
</evidence>
<dbReference type="AlphaFoldDB" id="A0A6J6WLQ8"/>
<dbReference type="PANTHER" id="PTHR11727:SF7">
    <property type="entry name" value="DIMETHYLADENOSINE TRANSFERASE-RELATED"/>
    <property type="match status" value="1"/>
</dbReference>
<keyword evidence="4" id="KW-0808">Transferase</keyword>
<reference evidence="8" key="1">
    <citation type="submission" date="2020-05" db="EMBL/GenBank/DDBJ databases">
        <authorList>
            <person name="Chiriac C."/>
            <person name="Salcher M."/>
            <person name="Ghai R."/>
            <person name="Kavagutti S V."/>
        </authorList>
    </citation>
    <scope>NUCLEOTIDE SEQUENCE</scope>
</reference>
<dbReference type="Pfam" id="PF00398">
    <property type="entry name" value="RrnaAD"/>
    <property type="match status" value="1"/>
</dbReference>
<dbReference type="HAMAP" id="MF_00607">
    <property type="entry name" value="16SrRNA_methyltr_A"/>
    <property type="match status" value="1"/>
</dbReference>
<evidence type="ECO:0000256" key="3">
    <source>
        <dbReference type="ARBA" id="ARBA00022603"/>
    </source>
</evidence>
<dbReference type="InterPro" id="IPR020596">
    <property type="entry name" value="rRNA_Ade_Mease_Trfase_CS"/>
</dbReference>
<evidence type="ECO:0000256" key="5">
    <source>
        <dbReference type="ARBA" id="ARBA00022691"/>
    </source>
</evidence>
<evidence type="ECO:0000259" key="7">
    <source>
        <dbReference type="SMART" id="SM00650"/>
    </source>
</evidence>
<dbReference type="EMBL" id="CAFBNL010000036">
    <property type="protein sequence ID" value="CAB4952602.1"/>
    <property type="molecule type" value="Genomic_DNA"/>
</dbReference>
<evidence type="ECO:0000313" key="8">
    <source>
        <dbReference type="EMBL" id="CAB4784274.1"/>
    </source>
</evidence>
<feature type="domain" description="Ribosomal RNA adenine methylase transferase N-terminal" evidence="7">
    <location>
        <begin position="34"/>
        <end position="208"/>
    </location>
</feature>
<dbReference type="NCBIfam" id="TIGR00755">
    <property type="entry name" value="ksgA"/>
    <property type="match status" value="1"/>
</dbReference>